<dbReference type="AlphaFoldDB" id="A0A831U6A5"/>
<dbReference type="Pfam" id="PF13180">
    <property type="entry name" value="PDZ_2"/>
    <property type="match status" value="1"/>
</dbReference>
<accession>A0A831U6A5</accession>
<feature type="region of interest" description="Disordered" evidence="4">
    <location>
        <begin position="32"/>
        <end position="66"/>
    </location>
</feature>
<keyword evidence="5" id="KW-0732">Signal</keyword>
<protein>
    <submittedName>
        <fullName evidence="7">PDZ domain-containing protein</fullName>
    </submittedName>
</protein>
<evidence type="ECO:0000259" key="6">
    <source>
        <dbReference type="PROSITE" id="PS50106"/>
    </source>
</evidence>
<organism evidence="7">
    <name type="scientific">Geobacter metallireducens</name>
    <dbReference type="NCBI Taxonomy" id="28232"/>
    <lineage>
        <taxon>Bacteria</taxon>
        <taxon>Pseudomonadati</taxon>
        <taxon>Thermodesulfobacteriota</taxon>
        <taxon>Desulfuromonadia</taxon>
        <taxon>Geobacterales</taxon>
        <taxon>Geobacteraceae</taxon>
        <taxon>Geobacter</taxon>
    </lineage>
</organism>
<dbReference type="InterPro" id="IPR036034">
    <property type="entry name" value="PDZ_sf"/>
</dbReference>
<dbReference type="InterPro" id="IPR036770">
    <property type="entry name" value="Ankyrin_rpt-contain_sf"/>
</dbReference>
<feature type="repeat" description="ANK" evidence="3">
    <location>
        <begin position="523"/>
        <end position="555"/>
    </location>
</feature>
<keyword evidence="1" id="KW-0677">Repeat</keyword>
<keyword evidence="2 3" id="KW-0040">ANK repeat</keyword>
<gene>
    <name evidence="7" type="ORF">ENQ87_12610</name>
</gene>
<evidence type="ECO:0000256" key="4">
    <source>
        <dbReference type="SAM" id="MobiDB-lite"/>
    </source>
</evidence>
<feature type="chain" id="PRO_5032561087" evidence="5">
    <location>
        <begin position="33"/>
        <end position="1001"/>
    </location>
</feature>
<dbReference type="PANTHER" id="PTHR24189">
    <property type="entry name" value="MYOTROPHIN"/>
    <property type="match status" value="1"/>
</dbReference>
<dbReference type="Gene3D" id="2.30.42.10">
    <property type="match status" value="1"/>
</dbReference>
<dbReference type="Gene3D" id="1.25.40.20">
    <property type="entry name" value="Ankyrin repeat-containing domain"/>
    <property type="match status" value="1"/>
</dbReference>
<feature type="signal peptide" evidence="5">
    <location>
        <begin position="1"/>
        <end position="32"/>
    </location>
</feature>
<evidence type="ECO:0000256" key="2">
    <source>
        <dbReference type="ARBA" id="ARBA00023043"/>
    </source>
</evidence>
<comment type="caution">
    <text evidence="7">The sequence shown here is derived from an EMBL/GenBank/DDBJ whole genome shotgun (WGS) entry which is preliminary data.</text>
</comment>
<feature type="domain" description="PDZ" evidence="6">
    <location>
        <begin position="858"/>
        <end position="943"/>
    </location>
</feature>
<dbReference type="InterPro" id="IPR050745">
    <property type="entry name" value="Multifunctional_regulatory"/>
</dbReference>
<dbReference type="PROSITE" id="PS50106">
    <property type="entry name" value="PDZ"/>
    <property type="match status" value="1"/>
</dbReference>
<name>A0A831U6A5_GEOME</name>
<dbReference type="PROSITE" id="PS50297">
    <property type="entry name" value="ANK_REP_REGION"/>
    <property type="match status" value="1"/>
</dbReference>
<dbReference type="SMART" id="SM00228">
    <property type="entry name" value="PDZ"/>
    <property type="match status" value="1"/>
</dbReference>
<evidence type="ECO:0000313" key="7">
    <source>
        <dbReference type="EMBL" id="HEN43188.1"/>
    </source>
</evidence>
<dbReference type="SUPFAM" id="SSF50156">
    <property type="entry name" value="PDZ domain-like"/>
    <property type="match status" value="1"/>
</dbReference>
<dbReference type="PROSITE" id="PS50088">
    <property type="entry name" value="ANK_REPEAT"/>
    <property type="match status" value="1"/>
</dbReference>
<dbReference type="InterPro" id="IPR001478">
    <property type="entry name" value="PDZ"/>
</dbReference>
<feature type="compositionally biased region" description="Low complexity" evidence="4">
    <location>
        <begin position="32"/>
        <end position="47"/>
    </location>
</feature>
<evidence type="ECO:0000256" key="1">
    <source>
        <dbReference type="ARBA" id="ARBA00022737"/>
    </source>
</evidence>
<evidence type="ECO:0000256" key="3">
    <source>
        <dbReference type="PROSITE-ProRule" id="PRU00023"/>
    </source>
</evidence>
<reference evidence="7" key="1">
    <citation type="journal article" date="2020" name="mSystems">
        <title>Genome- and Community-Level Interaction Insights into Carbon Utilization and Element Cycling Functions of Hydrothermarchaeota in Hydrothermal Sediment.</title>
        <authorList>
            <person name="Zhou Z."/>
            <person name="Liu Y."/>
            <person name="Xu W."/>
            <person name="Pan J."/>
            <person name="Luo Z.H."/>
            <person name="Li M."/>
        </authorList>
    </citation>
    <scope>NUCLEOTIDE SEQUENCE [LARGE SCALE GENOMIC DNA]</scope>
    <source>
        <strain evidence="7">SpSt-349</strain>
    </source>
</reference>
<dbReference type="EMBL" id="DSOV01000056">
    <property type="protein sequence ID" value="HEN43188.1"/>
    <property type="molecule type" value="Genomic_DNA"/>
</dbReference>
<proteinExistence type="predicted"/>
<sequence length="1001" mass="108794">MGRVRRIAMERVLLPFFLVLFLLSASTLPVTAAPRKAPRATPSQAPSTKPPAPAPPVKREPPPTPFRGATFLFPKGARVEPRWVIPPTDKTRIDAIFSVNGAGSPVIAYSGDSNFHLLHPDRNYLVAVNATVSGMTHAAGKVLLLAAGNDLFIPAKPREKTLDRKGVPHAALQPLTKVPLRRIDILAADGATVYCAGPDERSGRHAVYRLRSLKGGGILDLELVYEAPEPITAVAGDGEALYVARGRTVVHYSPRDGAETPYYIHPGSTVTELAVTPAGLAVSTGTELVLAGPGGAMEIMRSSGHHLAMAGDTLHLFFNQSMAVLALDNLADLKRFNLAVRPLSPGEAKPPVAVAGVRFHGGDSLEDTEGFAESFDRKGVRRIVARIELDRASLAGSRREHTVTVSWYEPMGGMLKSSSHRVSERSGGLLFATLGGNAESGKGYSPPHWRRNGSPLFRYTDELAGKYPGRYRLAVQVDGIAAGEWSFALTGEPTAAEAVSYDDLTTLRTMLDQGLSPRSKSDDGEPLITTAVRFGTARAVQLLLERGANPNDTDRDGRPPLSHCEFLAVDWEAKAELLVRHGADVNAPRYPGGSPLVESFSPEFTAFLLKKGANFRYQTSYGTKNILADLNSSTCTDEIVSLLLQRGADLNEAAGPFRQQTPLGNAIFRADERCVQLLLDKGASIAIGQKEPNRPPRSALYLALETLNGRSEPKDKVTLRRIVRLLLQKGATLSPGKKLATSAYFDIPRDDFSRQMDEMRSILAGEGRIMFTGESPAFFDRVEMIRTLEQDDGALDAATDSKDPAIRELALMTHLARVRELTALARDDSEMRYRVHPHCEKAFRLSEANYRPAQVDAVPEMQQSPQGGERKPQMGLKLLKREDGGAYVQGVLPGSPAERAGLRGGDIIMALDTQKINDVKEISATVARLTPGMPVRVTFLRDEPISLPELQLTCGLVETESRELWGYAEMNLSRWLAAHPDDAASDEVRKRLRDMAAGGRK</sequence>
<dbReference type="SMART" id="SM00248">
    <property type="entry name" value="ANK"/>
    <property type="match status" value="4"/>
</dbReference>
<evidence type="ECO:0000256" key="5">
    <source>
        <dbReference type="SAM" id="SignalP"/>
    </source>
</evidence>
<dbReference type="InterPro" id="IPR002110">
    <property type="entry name" value="Ankyrin_rpt"/>
</dbReference>
<dbReference type="SUPFAM" id="SSF50956">
    <property type="entry name" value="Thermostable phytase (3-phytase)"/>
    <property type="match status" value="1"/>
</dbReference>
<dbReference type="SUPFAM" id="SSF48403">
    <property type="entry name" value="Ankyrin repeat"/>
    <property type="match status" value="1"/>
</dbReference>